<dbReference type="Proteomes" id="UP000237839">
    <property type="component" value="Unassembled WGS sequence"/>
</dbReference>
<feature type="signal peptide" evidence="1">
    <location>
        <begin position="1"/>
        <end position="27"/>
    </location>
</feature>
<dbReference type="RefSeq" id="WP_105531105.1">
    <property type="nucleotide sequence ID" value="NZ_PUGF01000005.1"/>
</dbReference>
<reference evidence="2 3" key="1">
    <citation type="submission" date="2018-02" db="EMBL/GenBank/DDBJ databases">
        <title>Solimicrobium silvestre gen. nov., sp. nov., isolated from alpine forest soil.</title>
        <authorList>
            <person name="Margesin R."/>
            <person name="Albuquerque L."/>
            <person name="Zhang D.-C."/>
            <person name="Froufe H.J.C."/>
            <person name="Severino R."/>
            <person name="Roxo I."/>
            <person name="Egas C."/>
            <person name="Da Costa M.S."/>
        </authorList>
    </citation>
    <scope>NUCLEOTIDE SEQUENCE [LARGE SCALE GENOMIC DNA]</scope>
    <source>
        <strain evidence="2 3">S20-91</strain>
    </source>
</reference>
<organism evidence="2 3">
    <name type="scientific">Solimicrobium silvestre</name>
    <dbReference type="NCBI Taxonomy" id="2099400"/>
    <lineage>
        <taxon>Bacteria</taxon>
        <taxon>Pseudomonadati</taxon>
        <taxon>Pseudomonadota</taxon>
        <taxon>Betaproteobacteria</taxon>
        <taxon>Burkholderiales</taxon>
        <taxon>Oxalobacteraceae</taxon>
        <taxon>Solimicrobium</taxon>
    </lineage>
</organism>
<dbReference type="OrthoDB" id="9156151at2"/>
<name>A0A2S9H1F9_9BURK</name>
<dbReference type="AlphaFoldDB" id="A0A2S9H1F9"/>
<accession>A0A2S9H1F9</accession>
<keyword evidence="1" id="KW-0732">Signal</keyword>
<feature type="chain" id="PRO_5015655582" evidence="1">
    <location>
        <begin position="28"/>
        <end position="245"/>
    </location>
</feature>
<comment type="caution">
    <text evidence="2">The sequence shown here is derived from an EMBL/GenBank/DDBJ whole genome shotgun (WGS) entry which is preliminary data.</text>
</comment>
<dbReference type="EMBL" id="PUGF01000005">
    <property type="protein sequence ID" value="PRC93821.1"/>
    <property type="molecule type" value="Genomic_DNA"/>
</dbReference>
<evidence type="ECO:0000313" key="3">
    <source>
        <dbReference type="Proteomes" id="UP000237839"/>
    </source>
</evidence>
<gene>
    <name evidence="2" type="ORF">S2091_1430</name>
</gene>
<evidence type="ECO:0000256" key="1">
    <source>
        <dbReference type="SAM" id="SignalP"/>
    </source>
</evidence>
<evidence type="ECO:0000313" key="2">
    <source>
        <dbReference type="EMBL" id="PRC93821.1"/>
    </source>
</evidence>
<protein>
    <submittedName>
        <fullName evidence="2">Uncharacterized protein</fullName>
    </submittedName>
</protein>
<keyword evidence="3" id="KW-1185">Reference proteome</keyword>
<sequence length="245" mass="27915">MNIKQFPLVARYLVAFILCCFSLTALAQATDLGEFKDGAWVSYRDAYLKMIRFEKYGGPKQFIQNNLRVVVTDKKTSMDGLRLILEGKNTHLNLLLDPIGRAIFPMLKTAYDDNAELRVNRPDNSVTFEYRISIFTRPDGVYDVSDLRSACDQVLHYLRYQDLLRYTLKQCIGVKFSYLKDQYNISLKAKINDQNPVSISLSDGSVFNEDNFNMFKVGVYKFIGGTEKGQIISSNVPLAITAIIE</sequence>
<proteinExistence type="predicted"/>